<name>A0A516Q4U9_9ACTN</name>
<reference evidence="1 2" key="1">
    <citation type="submission" date="2019-07" db="EMBL/GenBank/DDBJ databases">
        <title>Microlunatus dokdonensis sp. nov. isolated from the rhizospheric soil of the wild plant Elymus tsukushiensis.</title>
        <authorList>
            <person name="Ghim S.-Y."/>
            <person name="Hwang Y.-J."/>
            <person name="Son J.-S."/>
            <person name="Shin J.-H."/>
        </authorList>
    </citation>
    <scope>NUCLEOTIDE SEQUENCE [LARGE SCALE GENOMIC DNA]</scope>
    <source>
        <strain evidence="1 2">KUDC0627</strain>
    </source>
</reference>
<evidence type="ECO:0000313" key="2">
    <source>
        <dbReference type="Proteomes" id="UP000319263"/>
    </source>
</evidence>
<accession>A0A516Q4U9</accession>
<dbReference type="EMBL" id="CP041692">
    <property type="protein sequence ID" value="QDP98405.1"/>
    <property type="molecule type" value="Genomic_DNA"/>
</dbReference>
<sequence length="133" mass="14285">MQLGSEVAVHGRRPGASAVGRIGVGRVVHPYVVQVDNDLAAAMCAVPHRAEHLEVFDLADGARYPIDRIRPGLIRPDQAAEILAAESPGLQLLPVQQDLVFLETAQPLISGRAAVADQPWWCRILCLKSCSGC</sequence>
<gene>
    <name evidence="1" type="ORF">FOE78_23095</name>
</gene>
<dbReference type="KEGG" id="mik:FOE78_23095"/>
<dbReference type="Proteomes" id="UP000319263">
    <property type="component" value="Chromosome"/>
</dbReference>
<organism evidence="1 2">
    <name type="scientific">Microlunatus elymi</name>
    <dbReference type="NCBI Taxonomy" id="2596828"/>
    <lineage>
        <taxon>Bacteria</taxon>
        <taxon>Bacillati</taxon>
        <taxon>Actinomycetota</taxon>
        <taxon>Actinomycetes</taxon>
        <taxon>Propionibacteriales</taxon>
        <taxon>Propionibacteriaceae</taxon>
        <taxon>Microlunatus</taxon>
    </lineage>
</organism>
<keyword evidence="2" id="KW-1185">Reference proteome</keyword>
<proteinExistence type="predicted"/>
<dbReference type="AlphaFoldDB" id="A0A516Q4U9"/>
<protein>
    <submittedName>
        <fullName evidence="1">Uncharacterized protein</fullName>
    </submittedName>
</protein>
<dbReference type="RefSeq" id="WP_143988344.1">
    <property type="nucleotide sequence ID" value="NZ_CP041692.1"/>
</dbReference>
<evidence type="ECO:0000313" key="1">
    <source>
        <dbReference type="EMBL" id="QDP98405.1"/>
    </source>
</evidence>